<keyword evidence="1" id="KW-0812">Transmembrane</keyword>
<evidence type="ECO:0000256" key="1">
    <source>
        <dbReference type="SAM" id="Phobius"/>
    </source>
</evidence>
<evidence type="ECO:0000313" key="2">
    <source>
        <dbReference type="EMBL" id="MDN8599958.1"/>
    </source>
</evidence>
<dbReference type="Proteomes" id="UP001174867">
    <property type="component" value="Unassembled WGS sequence"/>
</dbReference>
<keyword evidence="3" id="KW-1185">Reference proteome</keyword>
<name>A0ABT8PV81_9ENTR</name>
<gene>
    <name evidence="2" type="ORF">Q0A17_11120</name>
</gene>
<feature type="transmembrane region" description="Helical" evidence="1">
    <location>
        <begin position="72"/>
        <end position="89"/>
    </location>
</feature>
<dbReference type="RefSeq" id="WP_301699088.1">
    <property type="nucleotide sequence ID" value="NZ_JAUJYW010000004.1"/>
</dbReference>
<feature type="transmembrane region" description="Helical" evidence="1">
    <location>
        <begin position="41"/>
        <end position="65"/>
    </location>
</feature>
<accession>A0ABT8PV81</accession>
<keyword evidence="1" id="KW-1133">Transmembrane helix</keyword>
<comment type="caution">
    <text evidence="2">The sequence shown here is derived from an EMBL/GenBank/DDBJ whole genome shotgun (WGS) entry which is preliminary data.</text>
</comment>
<reference evidence="2 3" key="1">
    <citation type="submission" date="2023-07" db="EMBL/GenBank/DDBJ databases">
        <title>Citrobacter selenititolerans sp. nov., isolated from seleniferous soil.</title>
        <authorList>
            <person name="Zhang S."/>
            <person name="Li K."/>
            <person name="Peng J."/>
            <person name="Wang H."/>
            <person name="Sun J."/>
            <person name="Guo Y."/>
        </authorList>
    </citation>
    <scope>NUCLEOTIDE SEQUENCE [LARGE SCALE GENOMIC DNA]</scope>
    <source>
        <strain evidence="2 3">S2-9</strain>
    </source>
</reference>
<feature type="transmembrane region" description="Helical" evidence="1">
    <location>
        <begin position="109"/>
        <end position="128"/>
    </location>
</feature>
<dbReference type="EMBL" id="JAUJYW010000004">
    <property type="protein sequence ID" value="MDN8599958.1"/>
    <property type="molecule type" value="Genomic_DNA"/>
</dbReference>
<sequence>MKHLIYYVFCGLTALTLLGVQSFFGILLITPREVGGTLFGGMFLVLMCLGGWLLTTAGLAATILARFAGARVALLCASAIQVIAGIWSLLNYPDDADGNLIFSPAPNEIYWMIAVAGLLLFTSVYLIAQGHLRPQNGRF</sequence>
<keyword evidence="1" id="KW-0472">Membrane</keyword>
<proteinExistence type="predicted"/>
<feature type="transmembrane region" description="Helical" evidence="1">
    <location>
        <begin position="7"/>
        <end position="29"/>
    </location>
</feature>
<organism evidence="2 3">
    <name type="scientific">Citrobacter enshiensis</name>
    <dbReference type="NCBI Taxonomy" id="2971264"/>
    <lineage>
        <taxon>Bacteria</taxon>
        <taxon>Pseudomonadati</taxon>
        <taxon>Pseudomonadota</taxon>
        <taxon>Gammaproteobacteria</taxon>
        <taxon>Enterobacterales</taxon>
        <taxon>Enterobacteriaceae</taxon>
        <taxon>Citrobacter</taxon>
    </lineage>
</organism>
<evidence type="ECO:0000313" key="3">
    <source>
        <dbReference type="Proteomes" id="UP001174867"/>
    </source>
</evidence>
<protein>
    <submittedName>
        <fullName evidence="2">Uncharacterized protein</fullName>
    </submittedName>
</protein>